<dbReference type="AlphaFoldDB" id="G5S9F0"/>
<sequence>MKHNLMEYFMSNNKDGSIAPKERINIRYVPKMDGRTAEVELPLSLLVTGDLLGRPDDTPLDERQPVAVDRNTLNAVLAQSGIERNVSVPSVLSEKADARMDISLKVNSMADLSPDNIASQVPELKKMLELREALVALKGPMGNIPAFRAQLQALLDNEETREQLIQELGLASQK</sequence>
<protein>
    <submittedName>
        <fullName evidence="1">Uncharacterized protein ImpB</fullName>
    </submittedName>
</protein>
<evidence type="ECO:0000313" key="1">
    <source>
        <dbReference type="EMBL" id="EHD04807.1"/>
    </source>
</evidence>
<gene>
    <name evidence="1" type="ORF">LTSEWAN_1600</name>
</gene>
<dbReference type="Pfam" id="PF05591">
    <property type="entry name" value="T6SS_VipA"/>
    <property type="match status" value="1"/>
</dbReference>
<accession>G5S9F0</accession>
<evidence type="ECO:0000313" key="2">
    <source>
        <dbReference type="Proteomes" id="UP000003536"/>
    </source>
</evidence>
<name>G5S9F0_SALET</name>
<dbReference type="Proteomes" id="UP000003536">
    <property type="component" value="Unassembled WGS sequence"/>
</dbReference>
<dbReference type="PANTHER" id="PTHR35850">
    <property type="entry name" value="CYTOPLASMIC PROTEIN-RELATED"/>
    <property type="match status" value="1"/>
</dbReference>
<dbReference type="PIRSF" id="PIRSF028301">
    <property type="entry name" value="UCP028301"/>
    <property type="match status" value="1"/>
</dbReference>
<organism evidence="1 2">
    <name type="scientific">Salmonella enterica subsp. enterica serovar Wandsworth str. A4-580</name>
    <dbReference type="NCBI Taxonomy" id="913086"/>
    <lineage>
        <taxon>Bacteria</taxon>
        <taxon>Pseudomonadati</taxon>
        <taxon>Pseudomonadota</taxon>
        <taxon>Gammaproteobacteria</taxon>
        <taxon>Enterobacterales</taxon>
        <taxon>Enterobacteriaceae</taxon>
        <taxon>Salmonella</taxon>
    </lineage>
</organism>
<proteinExistence type="predicted"/>
<dbReference type="PANTHER" id="PTHR35850:SF2">
    <property type="entry name" value="TYPE VI SECRETION SYSTEM CONTRACTILE SHEATH SMALL SUBUNIT"/>
    <property type="match status" value="1"/>
</dbReference>
<comment type="caution">
    <text evidence="1">The sequence shown here is derived from an EMBL/GenBank/DDBJ whole genome shotgun (WGS) entry which is preliminary data.</text>
</comment>
<dbReference type="InterPro" id="IPR008312">
    <property type="entry name" value="T6SS_TssB1"/>
</dbReference>
<reference evidence="1 2" key="1">
    <citation type="journal article" date="2011" name="BMC Genomics">
        <title>Genome sequencing reveals diversification of virulence factor content and possible host adaptation in distinct subpopulations of Salmonella enterica.</title>
        <authorList>
            <person name="den Bakker H.C."/>
            <person name="Moreno Switt A.I."/>
            <person name="Govoni G."/>
            <person name="Cummings C.A."/>
            <person name="Ranieri M.L."/>
            <person name="Degoricija L."/>
            <person name="Hoelzer K."/>
            <person name="Rodriguez-Rivera L.D."/>
            <person name="Brown S."/>
            <person name="Bolchacova E."/>
            <person name="Furtado M.R."/>
            <person name="Wiedmann M."/>
        </authorList>
    </citation>
    <scope>NUCLEOTIDE SEQUENCE [LARGE SCALE GENOMIC DNA]</scope>
    <source>
        <strain evidence="1 2">A4-580</strain>
    </source>
</reference>
<dbReference type="PATRIC" id="fig|913086.3.peg.1260"/>
<dbReference type="EMBL" id="AFCX01000519">
    <property type="protein sequence ID" value="EHD04807.1"/>
    <property type="molecule type" value="Genomic_DNA"/>
</dbReference>
<dbReference type="NCBIfam" id="TIGR03358">
    <property type="entry name" value="VI_chp_5"/>
    <property type="match status" value="1"/>
</dbReference>